<comment type="caution">
    <text evidence="1">The sequence shown here is derived from an EMBL/GenBank/DDBJ whole genome shotgun (WGS) entry which is preliminary data.</text>
</comment>
<dbReference type="Proteomes" id="UP001642409">
    <property type="component" value="Unassembled WGS sequence"/>
</dbReference>
<gene>
    <name evidence="1" type="ORF">HINF_LOCUS13403</name>
</gene>
<dbReference type="EMBL" id="CAXDID020000031">
    <property type="protein sequence ID" value="CAL5994134.1"/>
    <property type="molecule type" value="Genomic_DNA"/>
</dbReference>
<proteinExistence type="predicted"/>
<protein>
    <submittedName>
        <fullName evidence="1">Hypothetical_protein</fullName>
    </submittedName>
</protein>
<reference evidence="1 2" key="1">
    <citation type="submission" date="2024-07" db="EMBL/GenBank/DDBJ databases">
        <authorList>
            <person name="Akdeniz Z."/>
        </authorList>
    </citation>
    <scope>NUCLEOTIDE SEQUENCE [LARGE SCALE GENOMIC DNA]</scope>
</reference>
<evidence type="ECO:0000313" key="2">
    <source>
        <dbReference type="Proteomes" id="UP001642409"/>
    </source>
</evidence>
<name>A0ABP1HGP6_9EUKA</name>
<accession>A0ABP1HGP6</accession>
<evidence type="ECO:0000313" key="1">
    <source>
        <dbReference type="EMBL" id="CAL5994134.1"/>
    </source>
</evidence>
<sequence length="152" mass="18070">MTDQMTSVKQIVNPKVEANSQWKNQFASEFVKQVNKFSTFKVETAEEAFEQFQNEPGLTTNRIFTVMAEKFNVKRKDVANYYCNTFGKQFCTKLTQKYTDIMLRVIQNTYHQDVSYITTKIQTTLKEKFPDQHFHQLSIYKFVMKNMKPFLE</sequence>
<keyword evidence="2" id="KW-1185">Reference proteome</keyword>
<organism evidence="1 2">
    <name type="scientific">Hexamita inflata</name>
    <dbReference type="NCBI Taxonomy" id="28002"/>
    <lineage>
        <taxon>Eukaryota</taxon>
        <taxon>Metamonada</taxon>
        <taxon>Diplomonadida</taxon>
        <taxon>Hexamitidae</taxon>
        <taxon>Hexamitinae</taxon>
        <taxon>Hexamita</taxon>
    </lineage>
</organism>